<dbReference type="AlphaFoldDB" id="A0A512N7R0"/>
<feature type="signal peptide" evidence="1">
    <location>
        <begin position="1"/>
        <end position="19"/>
    </location>
</feature>
<proteinExistence type="predicted"/>
<protein>
    <recommendedName>
        <fullName evidence="4">Lipoprotein</fullName>
    </recommendedName>
</protein>
<dbReference type="PROSITE" id="PS51257">
    <property type="entry name" value="PROKAR_LIPOPROTEIN"/>
    <property type="match status" value="1"/>
</dbReference>
<evidence type="ECO:0000313" key="2">
    <source>
        <dbReference type="EMBL" id="GEP55026.1"/>
    </source>
</evidence>
<evidence type="ECO:0000256" key="1">
    <source>
        <dbReference type="SAM" id="SignalP"/>
    </source>
</evidence>
<evidence type="ECO:0008006" key="4">
    <source>
        <dbReference type="Google" id="ProtNLM"/>
    </source>
</evidence>
<reference evidence="2 3" key="1">
    <citation type="submission" date="2019-07" db="EMBL/GenBank/DDBJ databases">
        <title>Whole genome shotgun sequence of Reyranella soli NBRC 108950.</title>
        <authorList>
            <person name="Hosoyama A."/>
            <person name="Uohara A."/>
            <person name="Ohji S."/>
            <person name="Ichikawa N."/>
        </authorList>
    </citation>
    <scope>NUCLEOTIDE SEQUENCE [LARGE SCALE GENOMIC DNA]</scope>
    <source>
        <strain evidence="2 3">NBRC 108950</strain>
    </source>
</reference>
<dbReference type="Proteomes" id="UP000321058">
    <property type="component" value="Unassembled WGS sequence"/>
</dbReference>
<name>A0A512N7R0_9HYPH</name>
<feature type="chain" id="PRO_5021988283" description="Lipoprotein" evidence="1">
    <location>
        <begin position="20"/>
        <end position="96"/>
    </location>
</feature>
<organism evidence="2 3">
    <name type="scientific">Reyranella soli</name>
    <dbReference type="NCBI Taxonomy" id="1230389"/>
    <lineage>
        <taxon>Bacteria</taxon>
        <taxon>Pseudomonadati</taxon>
        <taxon>Pseudomonadota</taxon>
        <taxon>Alphaproteobacteria</taxon>
        <taxon>Hyphomicrobiales</taxon>
        <taxon>Reyranellaceae</taxon>
        <taxon>Reyranella</taxon>
    </lineage>
</organism>
<dbReference type="PROSITE" id="PS51318">
    <property type="entry name" value="TAT"/>
    <property type="match status" value="1"/>
</dbReference>
<comment type="caution">
    <text evidence="2">The sequence shown here is derived from an EMBL/GenBank/DDBJ whole genome shotgun (WGS) entry which is preliminary data.</text>
</comment>
<accession>A0A512N7R0</accession>
<dbReference type="OrthoDB" id="7376421at2"/>
<keyword evidence="1" id="KW-0732">Signal</keyword>
<sequence length="96" mass="10508">MSFPLLRRPAICIAAVALAGLSASGCSPTPSVAMAWTGPGWYLQKNNMVQVSGNSYFGGPWSYEKCEEERIKLPPETAVQMLCVRENRKPDVFGRS</sequence>
<dbReference type="InterPro" id="IPR006311">
    <property type="entry name" value="TAT_signal"/>
</dbReference>
<dbReference type="EMBL" id="BKAJ01000033">
    <property type="protein sequence ID" value="GEP55026.1"/>
    <property type="molecule type" value="Genomic_DNA"/>
</dbReference>
<dbReference type="RefSeq" id="WP_147149121.1">
    <property type="nucleotide sequence ID" value="NZ_BKAJ01000033.1"/>
</dbReference>
<gene>
    <name evidence="2" type="ORF">RSO01_21920</name>
</gene>
<evidence type="ECO:0000313" key="3">
    <source>
        <dbReference type="Proteomes" id="UP000321058"/>
    </source>
</evidence>
<keyword evidence="3" id="KW-1185">Reference proteome</keyword>